<dbReference type="GO" id="GO:0005737">
    <property type="term" value="C:cytoplasm"/>
    <property type="evidence" value="ECO:0007669"/>
    <property type="project" value="TreeGrafter"/>
</dbReference>
<dbReference type="Ensembl" id="ENSEBUT00000020864.1">
    <property type="protein sequence ID" value="ENSEBUP00000020288.1"/>
    <property type="gene ID" value="ENSEBUG00000012590.1"/>
</dbReference>
<dbReference type="FunFam" id="3.40.50.11210:FF:000002">
    <property type="entry name" value="Signal-induced proliferation-associated 1-like protein 1"/>
    <property type="match status" value="1"/>
</dbReference>
<accession>A0A8C4QVG0</accession>
<evidence type="ECO:0000313" key="6">
    <source>
        <dbReference type="Ensembl" id="ENSEBUP00000020288.1"/>
    </source>
</evidence>
<reference evidence="6" key="1">
    <citation type="submission" date="2025-08" db="UniProtKB">
        <authorList>
            <consortium name="Ensembl"/>
        </authorList>
    </citation>
    <scope>IDENTIFICATION</scope>
</reference>
<dbReference type="GO" id="GO:0005096">
    <property type="term" value="F:GTPase activator activity"/>
    <property type="evidence" value="ECO:0007669"/>
    <property type="project" value="UniProtKB-KW"/>
</dbReference>
<dbReference type="Pfam" id="PF02145">
    <property type="entry name" value="Rap_GAP"/>
    <property type="match status" value="1"/>
</dbReference>
<dbReference type="Gene3D" id="6.10.140.210">
    <property type="match status" value="1"/>
</dbReference>
<dbReference type="InterPro" id="IPR050989">
    <property type="entry name" value="Rap1_Ran_GAP"/>
</dbReference>
<evidence type="ECO:0000313" key="7">
    <source>
        <dbReference type="Proteomes" id="UP000694388"/>
    </source>
</evidence>
<dbReference type="OMA" id="PHIHEDD"/>
<keyword evidence="3" id="KW-0175">Coiled coil</keyword>
<dbReference type="SUPFAM" id="SSF111347">
    <property type="entry name" value="Rap/Ran-GAP"/>
    <property type="match status" value="1"/>
</dbReference>
<evidence type="ECO:0000256" key="4">
    <source>
        <dbReference type="SAM" id="MobiDB-lite"/>
    </source>
</evidence>
<feature type="domain" description="Rap-GAP" evidence="5">
    <location>
        <begin position="529"/>
        <end position="746"/>
    </location>
</feature>
<dbReference type="Gene3D" id="3.40.50.11210">
    <property type="entry name" value="Rap/Ran-GAP"/>
    <property type="match status" value="1"/>
</dbReference>
<dbReference type="Pfam" id="PF21022">
    <property type="entry name" value="Rap-GAP_dimer"/>
    <property type="match status" value="1"/>
</dbReference>
<evidence type="ECO:0000256" key="3">
    <source>
        <dbReference type="ARBA" id="ARBA00023054"/>
    </source>
</evidence>
<keyword evidence="7" id="KW-1185">Reference proteome</keyword>
<protein>
    <recommendedName>
        <fullName evidence="5">Rap-GAP domain-containing protein</fullName>
    </recommendedName>
</protein>
<name>A0A8C4QVG0_EPTBU</name>
<dbReference type="PANTHER" id="PTHR15711">
    <property type="entry name" value="RAP GTPASE-ACTIVATING PROTEIN"/>
    <property type="match status" value="1"/>
</dbReference>
<reference evidence="6" key="2">
    <citation type="submission" date="2025-09" db="UniProtKB">
        <authorList>
            <consortium name="Ensembl"/>
        </authorList>
    </citation>
    <scope>IDENTIFICATION</scope>
</reference>
<keyword evidence="2" id="KW-0597">Phosphoprotein</keyword>
<feature type="compositionally biased region" description="Basic and acidic residues" evidence="4">
    <location>
        <begin position="234"/>
        <end position="246"/>
    </location>
</feature>
<dbReference type="Proteomes" id="UP000694388">
    <property type="component" value="Unplaced"/>
</dbReference>
<evidence type="ECO:0000256" key="2">
    <source>
        <dbReference type="ARBA" id="ARBA00022553"/>
    </source>
</evidence>
<evidence type="ECO:0000256" key="1">
    <source>
        <dbReference type="ARBA" id="ARBA00022468"/>
    </source>
</evidence>
<feature type="region of interest" description="Disordered" evidence="4">
    <location>
        <begin position="212"/>
        <end position="248"/>
    </location>
</feature>
<keyword evidence="1" id="KW-0343">GTPase activation</keyword>
<dbReference type="PANTHER" id="PTHR15711:SF22">
    <property type="entry name" value="RAP-GAP DOMAIN-CONTAINING PROTEIN"/>
    <property type="match status" value="1"/>
</dbReference>
<dbReference type="PROSITE" id="PS50085">
    <property type="entry name" value="RAPGAP"/>
    <property type="match status" value="1"/>
</dbReference>
<dbReference type="GO" id="GO:0051056">
    <property type="term" value="P:regulation of small GTPase mediated signal transduction"/>
    <property type="evidence" value="ECO:0007669"/>
    <property type="project" value="InterPro"/>
</dbReference>
<evidence type="ECO:0000259" key="5">
    <source>
        <dbReference type="PROSITE" id="PS50085"/>
    </source>
</evidence>
<sequence length="878" mass="97486">MSSFDDRDLLYGVKLKRDGGNVGFVPNRSESFQARANGVPKMGVRAWVSPHLTYDTRATVTGVVRDWDKAEDIPYKNANGGEGHTMPIRGSRRRPQLFQQDLFLQQPPSTLRQRSNSDIALSELDVEVTSISGSVPKNTTMSGVLHREYGSTSSIESRTVCTGNTRWFLPAHRGQSKTGFLEVLNSTPPGKTASQDGLDEVGFEGAQAILARRKDRRSKSDAGDQSILLKRRSKGGDDMVKAEGVKSQDNAGTENRLLVCRRAFAHFDVQSVIFGLLGSPDESCASMYARNMSTGASAASQSAKGQLKDTTMAGSSLEELNLKQEEECHDHGDGKSNEIVKSCPFFRNELGGEGERQVGLSRANAGCVNSVGIRPTIELPLYYCRTNCSLSVLEGPRDGNLLRREKPKRYVIEHVDLGARYYRDYFYGRDHQNYFGVDEGLGPLALSICREKVEESGDAGPEYSYRLIVRTRELCTLRGSVPEPVVPSTSRHGTTRGLPHRDILEYAVPDLPLSALKLAQATPHVTDQLLRLDEQGLSYQHKIGIMYCKTGQSTEEEMYNNEVAGPAFDEFLDMLGERVRLKGFDKYRAQLDNKMDSTGTHSLYTLHGDYEIMFHVSTMLPHTPNNRQQLLRKRHIGNDIVTIVFQEAGALPFTPQHIRSQFQHVFIVVRAHDPCTEHTTYSLAVARSRDVPVFGPPFPSGARFSRSHAFRDFLLAKAINGENAAHKAEKFVAMATRTRLEYMRELAEKHVTAVALAEPSASVLGALISWGGRRKEKVAAQSDIMLNTPGCLAWSVVIQDYSSGTNMDCLLAVSSAYVALIEQCSRTLVFHCSCQDILGWSSSEQSLKLFYGRGECIVMPHIHEDDVKEFVQRLQGKD</sequence>
<dbReference type="GeneTree" id="ENSGT00940000157388"/>
<dbReference type="InterPro" id="IPR035974">
    <property type="entry name" value="Rap/Ran-GAP_sf"/>
</dbReference>
<dbReference type="InterPro" id="IPR000331">
    <property type="entry name" value="Rap/Ran_GAP_dom"/>
</dbReference>
<organism evidence="6 7">
    <name type="scientific">Eptatretus burgeri</name>
    <name type="common">Inshore hagfish</name>
    <dbReference type="NCBI Taxonomy" id="7764"/>
    <lineage>
        <taxon>Eukaryota</taxon>
        <taxon>Metazoa</taxon>
        <taxon>Chordata</taxon>
        <taxon>Craniata</taxon>
        <taxon>Vertebrata</taxon>
        <taxon>Cyclostomata</taxon>
        <taxon>Myxini</taxon>
        <taxon>Myxiniformes</taxon>
        <taxon>Myxinidae</taxon>
        <taxon>Eptatretinae</taxon>
        <taxon>Eptatretus</taxon>
    </lineage>
</organism>
<dbReference type="AlphaFoldDB" id="A0A8C4QVG0"/>
<proteinExistence type="predicted"/>